<keyword evidence="9" id="KW-1185">Reference proteome</keyword>
<dbReference type="Gene3D" id="3.30.1490.20">
    <property type="entry name" value="ATP-grasp fold, A domain"/>
    <property type="match status" value="1"/>
</dbReference>
<keyword evidence="4 5" id="KW-0067">ATP-binding</keyword>
<dbReference type="InterPro" id="IPR016185">
    <property type="entry name" value="PreATP-grasp_dom_sf"/>
</dbReference>
<dbReference type="SUPFAM" id="SSF51246">
    <property type="entry name" value="Rudiment single hybrid motif"/>
    <property type="match status" value="1"/>
</dbReference>
<dbReference type="NCBIfam" id="NF004677">
    <property type="entry name" value="PRK06019.1-3"/>
    <property type="match status" value="1"/>
</dbReference>
<dbReference type="PROSITE" id="PS50975">
    <property type="entry name" value="ATP_GRASP"/>
    <property type="match status" value="1"/>
</dbReference>
<dbReference type="GO" id="GO:0004638">
    <property type="term" value="F:phosphoribosylaminoimidazole carboxylase activity"/>
    <property type="evidence" value="ECO:0007669"/>
    <property type="project" value="InterPro"/>
</dbReference>
<dbReference type="OrthoDB" id="9804625at2"/>
<dbReference type="AlphaFoldDB" id="A0A0C4Y7G0"/>
<dbReference type="InterPro" id="IPR011054">
    <property type="entry name" value="Rudment_hybrid_motif"/>
</dbReference>
<protein>
    <recommendedName>
        <fullName evidence="5 6">N5-carboxyaminoimidazole ribonucleotide synthase</fullName>
        <shortName evidence="5 6">N5-CAIR synthase</shortName>
        <ecNumber evidence="5 6">6.3.4.18</ecNumber>
    </recommendedName>
    <alternativeName>
        <fullName evidence="5 6">5-(carboxyamino)imidazole ribonucleotide synthetase</fullName>
    </alternativeName>
</protein>
<feature type="binding site" evidence="5">
    <location>
        <begin position="211"/>
        <end position="214"/>
    </location>
    <ligand>
        <name>ATP</name>
        <dbReference type="ChEBI" id="CHEBI:30616"/>
    </ligand>
</feature>
<feature type="domain" description="ATP-grasp" evidence="7">
    <location>
        <begin position="141"/>
        <end position="327"/>
    </location>
</feature>
<dbReference type="PANTHER" id="PTHR11609:SF5">
    <property type="entry name" value="PHOSPHORIBOSYLAMINOIMIDAZOLE CARBOXYLASE"/>
    <property type="match status" value="1"/>
</dbReference>
<comment type="pathway">
    <text evidence="5 6">Purine metabolism; IMP biosynthesis via de novo pathway; 5-amino-1-(5-phospho-D-ribosyl)imidazole-4-carboxylate from 5-amino-1-(5-phospho-D-ribosyl)imidazole (N5-CAIR route): step 1/2.</text>
</comment>
<evidence type="ECO:0000256" key="1">
    <source>
        <dbReference type="ARBA" id="ARBA00022598"/>
    </source>
</evidence>
<dbReference type="SUPFAM" id="SSF52440">
    <property type="entry name" value="PreATP-grasp domain"/>
    <property type="match status" value="1"/>
</dbReference>
<organism evidence="8 9">
    <name type="scientific">Cupriavidus basilensis</name>
    <dbReference type="NCBI Taxonomy" id="68895"/>
    <lineage>
        <taxon>Bacteria</taxon>
        <taxon>Pseudomonadati</taxon>
        <taxon>Pseudomonadota</taxon>
        <taxon>Betaproteobacteria</taxon>
        <taxon>Burkholderiales</taxon>
        <taxon>Burkholderiaceae</taxon>
        <taxon>Cupriavidus</taxon>
    </lineage>
</organism>
<dbReference type="Gene3D" id="3.30.470.20">
    <property type="entry name" value="ATP-grasp fold, B domain"/>
    <property type="match status" value="1"/>
</dbReference>
<reference evidence="8 9" key="1">
    <citation type="journal article" date="2015" name="Genome Announc.">
        <title>Complete Genome Sequence of Cupriavidus basilensis 4G11, Isolated from the Oak Ridge Field Research Center Site.</title>
        <authorList>
            <person name="Ray J."/>
            <person name="Waters R.J."/>
            <person name="Skerker J.M."/>
            <person name="Kuehl J.V."/>
            <person name="Price M.N."/>
            <person name="Huang J."/>
            <person name="Chakraborty R."/>
            <person name="Arkin A.P."/>
            <person name="Deutschbauer A."/>
        </authorList>
    </citation>
    <scope>NUCLEOTIDE SEQUENCE [LARGE SCALE GENOMIC DNA]</scope>
    <source>
        <strain evidence="8">4G11</strain>
    </source>
</reference>
<keyword evidence="3 5" id="KW-0658">Purine biosynthesis</keyword>
<dbReference type="GO" id="GO:0046872">
    <property type="term" value="F:metal ion binding"/>
    <property type="evidence" value="ECO:0007669"/>
    <property type="project" value="InterPro"/>
</dbReference>
<dbReference type="Pfam" id="PF02222">
    <property type="entry name" value="ATP-grasp"/>
    <property type="match status" value="1"/>
</dbReference>
<feature type="binding site" evidence="5">
    <location>
        <position position="242"/>
    </location>
    <ligand>
        <name>ATP</name>
        <dbReference type="ChEBI" id="CHEBI:30616"/>
    </ligand>
</feature>
<dbReference type="Proteomes" id="UP000031843">
    <property type="component" value="Chromosome main"/>
</dbReference>
<comment type="similarity">
    <text evidence="5 6">Belongs to the PurK/PurT family.</text>
</comment>
<dbReference type="InterPro" id="IPR011761">
    <property type="entry name" value="ATP-grasp"/>
</dbReference>
<comment type="function">
    <text evidence="5">Catalyzes the ATP-dependent conversion of 5-aminoimidazole ribonucleotide (AIR) and HCO(3)(-) to N5-carboxyaminoimidazole ribonucleotide (N5-CAIR).</text>
</comment>
<comment type="catalytic activity">
    <reaction evidence="5 6">
        <text>5-amino-1-(5-phospho-beta-D-ribosyl)imidazole + hydrogencarbonate + ATP = 5-carboxyamino-1-(5-phospho-D-ribosyl)imidazole + ADP + phosphate + 2 H(+)</text>
        <dbReference type="Rhea" id="RHEA:19317"/>
        <dbReference type="ChEBI" id="CHEBI:15378"/>
        <dbReference type="ChEBI" id="CHEBI:17544"/>
        <dbReference type="ChEBI" id="CHEBI:30616"/>
        <dbReference type="ChEBI" id="CHEBI:43474"/>
        <dbReference type="ChEBI" id="CHEBI:58730"/>
        <dbReference type="ChEBI" id="CHEBI:137981"/>
        <dbReference type="ChEBI" id="CHEBI:456216"/>
        <dbReference type="EC" id="6.3.4.18"/>
    </reaction>
</comment>
<dbReference type="SUPFAM" id="SSF56059">
    <property type="entry name" value="Glutathione synthetase ATP-binding domain-like"/>
    <property type="match status" value="1"/>
</dbReference>
<dbReference type="InterPro" id="IPR013815">
    <property type="entry name" value="ATP_grasp_subdomain_1"/>
</dbReference>
<dbReference type="RefSeq" id="WP_043343951.1">
    <property type="nucleotide sequence ID" value="NZ_CP010536.1"/>
</dbReference>
<comment type="function">
    <text evidence="6">Catalyzes the ATP-dependent conversion of 5-aminoimidazole ribonucleotide (AIR) and HCO(3)- to N5-carboxyaminoimidazole ribonucleotide (N5-CAIR).</text>
</comment>
<dbReference type="PANTHER" id="PTHR11609">
    <property type="entry name" value="PURINE BIOSYNTHESIS PROTEIN 6/7, PUR6/7"/>
    <property type="match status" value="1"/>
</dbReference>
<evidence type="ECO:0000256" key="3">
    <source>
        <dbReference type="ARBA" id="ARBA00022755"/>
    </source>
</evidence>
<evidence type="ECO:0000256" key="2">
    <source>
        <dbReference type="ARBA" id="ARBA00022741"/>
    </source>
</evidence>
<dbReference type="FunFam" id="3.30.1490.20:FF:000015">
    <property type="entry name" value="N5-carboxyaminoimidazole ribonucleotide synthase"/>
    <property type="match status" value="1"/>
</dbReference>
<dbReference type="Pfam" id="PF22660">
    <property type="entry name" value="RS_preATP-grasp-like"/>
    <property type="match status" value="1"/>
</dbReference>
<keyword evidence="1 5" id="KW-0436">Ligase</keyword>
<gene>
    <name evidence="5 6" type="primary">purK</name>
    <name evidence="8" type="ORF">RR42_m0662</name>
</gene>
<feature type="binding site" evidence="5">
    <location>
        <begin position="297"/>
        <end position="298"/>
    </location>
    <ligand>
        <name>ATP</name>
        <dbReference type="ChEBI" id="CHEBI:30616"/>
    </ligand>
</feature>
<dbReference type="GO" id="GO:0005829">
    <property type="term" value="C:cytosol"/>
    <property type="evidence" value="ECO:0007669"/>
    <property type="project" value="TreeGrafter"/>
</dbReference>
<dbReference type="NCBIfam" id="NF004676">
    <property type="entry name" value="PRK06019.1-2"/>
    <property type="match status" value="1"/>
</dbReference>
<dbReference type="Pfam" id="PF17769">
    <property type="entry name" value="PurK_C"/>
    <property type="match status" value="1"/>
</dbReference>
<dbReference type="GO" id="GO:0005524">
    <property type="term" value="F:ATP binding"/>
    <property type="evidence" value="ECO:0007669"/>
    <property type="project" value="UniProtKB-UniRule"/>
</dbReference>
<dbReference type="NCBIfam" id="NF004679">
    <property type="entry name" value="PRK06019.1-5"/>
    <property type="match status" value="1"/>
</dbReference>
<feature type="binding site" evidence="5">
    <location>
        <begin position="181"/>
        <end position="187"/>
    </location>
    <ligand>
        <name>ATP</name>
        <dbReference type="ChEBI" id="CHEBI:30616"/>
    </ligand>
</feature>
<dbReference type="EC" id="6.3.4.18" evidence="5 6"/>
<name>A0A0C4Y7G0_9BURK</name>
<evidence type="ECO:0000256" key="5">
    <source>
        <dbReference type="HAMAP-Rule" id="MF_01928"/>
    </source>
</evidence>
<comment type="subunit">
    <text evidence="5 6">Homodimer.</text>
</comment>
<feature type="binding site" evidence="5">
    <location>
        <position position="176"/>
    </location>
    <ligand>
        <name>ATP</name>
        <dbReference type="ChEBI" id="CHEBI:30616"/>
    </ligand>
</feature>
<accession>A0A0C4Y7G0</accession>
<feature type="binding site" evidence="5">
    <location>
        <position position="219"/>
    </location>
    <ligand>
        <name>ATP</name>
        <dbReference type="ChEBI" id="CHEBI:30616"/>
    </ligand>
</feature>
<evidence type="ECO:0000313" key="8">
    <source>
        <dbReference type="EMBL" id="AJG18074.1"/>
    </source>
</evidence>
<dbReference type="EMBL" id="CP010536">
    <property type="protein sequence ID" value="AJG18074.1"/>
    <property type="molecule type" value="Genomic_DNA"/>
</dbReference>
<evidence type="ECO:0000256" key="6">
    <source>
        <dbReference type="RuleBase" id="RU361200"/>
    </source>
</evidence>
<keyword evidence="8" id="KW-0456">Lyase</keyword>
<dbReference type="InterPro" id="IPR005875">
    <property type="entry name" value="PurK"/>
</dbReference>
<dbReference type="NCBIfam" id="TIGR01161">
    <property type="entry name" value="purK"/>
    <property type="match status" value="1"/>
</dbReference>
<dbReference type="InterPro" id="IPR040686">
    <property type="entry name" value="PurK_C"/>
</dbReference>
<keyword evidence="2 5" id="KW-0547">Nucleotide-binding</keyword>
<feature type="binding site" evidence="5">
    <location>
        <position position="133"/>
    </location>
    <ligand>
        <name>ATP</name>
        <dbReference type="ChEBI" id="CHEBI:30616"/>
    </ligand>
</feature>
<dbReference type="STRING" id="68895.RR42_m0662"/>
<dbReference type="HAMAP" id="MF_01928">
    <property type="entry name" value="PurK"/>
    <property type="match status" value="1"/>
</dbReference>
<dbReference type="Gene3D" id="3.40.50.20">
    <property type="match status" value="1"/>
</dbReference>
<evidence type="ECO:0000259" key="7">
    <source>
        <dbReference type="PROSITE" id="PS50975"/>
    </source>
</evidence>
<dbReference type="GO" id="GO:0034028">
    <property type="term" value="F:5-(carboxyamino)imidazole ribonucleotide synthase activity"/>
    <property type="evidence" value="ECO:0007669"/>
    <property type="project" value="UniProtKB-UniRule"/>
</dbReference>
<dbReference type="GO" id="GO:0006189">
    <property type="term" value="P:'de novo' IMP biosynthetic process"/>
    <property type="evidence" value="ECO:0007669"/>
    <property type="project" value="UniProtKB-UniRule"/>
</dbReference>
<proteinExistence type="inferred from homology"/>
<dbReference type="InterPro" id="IPR054350">
    <property type="entry name" value="PurT/PurK_preATP-grasp"/>
</dbReference>
<dbReference type="KEGG" id="cbw:RR42_m0662"/>
<evidence type="ECO:0000256" key="4">
    <source>
        <dbReference type="ARBA" id="ARBA00022840"/>
    </source>
</evidence>
<dbReference type="UniPathway" id="UPA00074">
    <property type="reaction ID" value="UER00942"/>
</dbReference>
<sequence length="414" mass="44512">MPTDIHPHLVEAHTPESRAEFGIDNPSAPVLPGAWLGMLGGGQLGRMFTHAAQSMGYKVCVLDPDQDSPAGTIAEKHICAAYTDEAALAEMAKLCPAVTTEFENVPSLSLDRLEQLGAFVAPRGYCVSIAQNRIGEKKFFASCAEHTGVPTAPHWVIQHDADVDQVPEDLLPGILKTARMGYDGKGQARVRTREDVRAAWRAMQHVPCVLEKMLPLAYEVSVLAARAADGTTATWPLAENVHRDGILFSTVMPSTSVSDEIAARARAAAATITTEMGYVGVLCIEFFVLTDGSLVANEMAPRPHNSGHITMDACETSQFEQQVRAMARLPLGSTRQHSAGKMLNLLGDVWFEFGLERTPAWDEVVAQPGAKLHLYGKSDARPSRKMGHVNCVGGAAADAERAFDAALTALHIAP</sequence>
<evidence type="ECO:0000313" key="9">
    <source>
        <dbReference type="Proteomes" id="UP000031843"/>
    </source>
</evidence>
<dbReference type="InterPro" id="IPR003135">
    <property type="entry name" value="ATP-grasp_carboxylate-amine"/>
</dbReference>